<evidence type="ECO:0000256" key="1">
    <source>
        <dbReference type="SAM" id="MobiDB-lite"/>
    </source>
</evidence>
<accession>A0A8X6NZW2</accession>
<gene>
    <name evidence="2" type="ORF">NPIL_56071</name>
</gene>
<name>A0A8X6NZW2_NEPPI</name>
<evidence type="ECO:0000313" key="2">
    <source>
        <dbReference type="EMBL" id="GFT39702.1"/>
    </source>
</evidence>
<organism evidence="2 3">
    <name type="scientific">Nephila pilipes</name>
    <name type="common">Giant wood spider</name>
    <name type="synonym">Nephila maculata</name>
    <dbReference type="NCBI Taxonomy" id="299642"/>
    <lineage>
        <taxon>Eukaryota</taxon>
        <taxon>Metazoa</taxon>
        <taxon>Ecdysozoa</taxon>
        <taxon>Arthropoda</taxon>
        <taxon>Chelicerata</taxon>
        <taxon>Arachnida</taxon>
        <taxon>Araneae</taxon>
        <taxon>Araneomorphae</taxon>
        <taxon>Entelegynae</taxon>
        <taxon>Araneoidea</taxon>
        <taxon>Nephilidae</taxon>
        <taxon>Nephila</taxon>
    </lineage>
</organism>
<proteinExistence type="predicted"/>
<dbReference type="Proteomes" id="UP000887013">
    <property type="component" value="Unassembled WGS sequence"/>
</dbReference>
<feature type="compositionally biased region" description="Polar residues" evidence="1">
    <location>
        <begin position="75"/>
        <end position="98"/>
    </location>
</feature>
<sequence>MPNFNLNCLSLTKSPKPEASIRTKVVSNLKWFPENLKPKKPTKQNAQNVKRLKTATSTLQNQFEVLSSSEDDGNQKQIYSTPKNTPSTSNISVNQRNQKVPPITRLFH</sequence>
<dbReference type="AlphaFoldDB" id="A0A8X6NZW2"/>
<protein>
    <submittedName>
        <fullName evidence="2">Uncharacterized protein</fullName>
    </submittedName>
</protein>
<comment type="caution">
    <text evidence="2">The sequence shown here is derived from an EMBL/GenBank/DDBJ whole genome shotgun (WGS) entry which is preliminary data.</text>
</comment>
<reference evidence="2" key="1">
    <citation type="submission" date="2020-08" db="EMBL/GenBank/DDBJ databases">
        <title>Multicomponent nature underlies the extraordinary mechanical properties of spider dragline silk.</title>
        <authorList>
            <person name="Kono N."/>
            <person name="Nakamura H."/>
            <person name="Mori M."/>
            <person name="Yoshida Y."/>
            <person name="Ohtoshi R."/>
            <person name="Malay A.D."/>
            <person name="Moran D.A.P."/>
            <person name="Tomita M."/>
            <person name="Numata K."/>
            <person name="Arakawa K."/>
        </authorList>
    </citation>
    <scope>NUCLEOTIDE SEQUENCE</scope>
</reference>
<dbReference type="EMBL" id="BMAW01109703">
    <property type="protein sequence ID" value="GFT39702.1"/>
    <property type="molecule type" value="Genomic_DNA"/>
</dbReference>
<feature type="region of interest" description="Disordered" evidence="1">
    <location>
        <begin position="66"/>
        <end position="108"/>
    </location>
</feature>
<evidence type="ECO:0000313" key="3">
    <source>
        <dbReference type="Proteomes" id="UP000887013"/>
    </source>
</evidence>
<keyword evidence="3" id="KW-1185">Reference proteome</keyword>